<protein>
    <submittedName>
        <fullName evidence="2">WD domain, G-beta repeat</fullName>
    </submittedName>
</protein>
<dbReference type="AlphaFoldDB" id="A0A2S9XT77"/>
<accession>A0A2S9XT77</accession>
<dbReference type="InterPro" id="IPR015943">
    <property type="entry name" value="WD40/YVTN_repeat-like_dom_sf"/>
</dbReference>
<dbReference type="Proteomes" id="UP000238823">
    <property type="component" value="Unassembled WGS sequence"/>
</dbReference>
<dbReference type="InterPro" id="IPR011047">
    <property type="entry name" value="Quinoprotein_ADH-like_sf"/>
</dbReference>
<organism evidence="2 3">
    <name type="scientific">Enhygromyxa salina</name>
    <dbReference type="NCBI Taxonomy" id="215803"/>
    <lineage>
        <taxon>Bacteria</taxon>
        <taxon>Pseudomonadati</taxon>
        <taxon>Myxococcota</taxon>
        <taxon>Polyangia</taxon>
        <taxon>Nannocystales</taxon>
        <taxon>Nannocystaceae</taxon>
        <taxon>Enhygromyxa</taxon>
    </lineage>
</organism>
<comment type="caution">
    <text evidence="2">The sequence shown here is derived from an EMBL/GenBank/DDBJ whole genome shotgun (WGS) entry which is preliminary data.</text>
</comment>
<feature type="region of interest" description="Disordered" evidence="1">
    <location>
        <begin position="817"/>
        <end position="841"/>
    </location>
</feature>
<evidence type="ECO:0000256" key="1">
    <source>
        <dbReference type="SAM" id="MobiDB-lite"/>
    </source>
</evidence>
<evidence type="ECO:0000313" key="2">
    <source>
        <dbReference type="EMBL" id="PRP96078.1"/>
    </source>
</evidence>
<dbReference type="OrthoDB" id="5480492at2"/>
<dbReference type="RefSeq" id="WP_106093703.1">
    <property type="nucleotide sequence ID" value="NZ_PVNL01000135.1"/>
</dbReference>
<evidence type="ECO:0000313" key="3">
    <source>
        <dbReference type="Proteomes" id="UP000238823"/>
    </source>
</evidence>
<gene>
    <name evidence="2" type="ORF">ENSA7_68920</name>
</gene>
<name>A0A2S9XT77_9BACT</name>
<dbReference type="PROSITE" id="PS51257">
    <property type="entry name" value="PROKAR_LIPOPROTEIN"/>
    <property type="match status" value="1"/>
</dbReference>
<dbReference type="EMBL" id="PVNL01000135">
    <property type="protein sequence ID" value="PRP96078.1"/>
    <property type="molecule type" value="Genomic_DNA"/>
</dbReference>
<dbReference type="SUPFAM" id="SSF50998">
    <property type="entry name" value="Quinoprotein alcohol dehydrogenase-like"/>
    <property type="match status" value="1"/>
</dbReference>
<dbReference type="Gene3D" id="2.130.10.10">
    <property type="entry name" value="YVTN repeat-like/Quinoprotein amine dehydrogenase"/>
    <property type="match status" value="1"/>
</dbReference>
<proteinExistence type="predicted"/>
<sequence length="841" mass="87793">MPRSRRLVLAFALSSLGCTPTVTSTHSSAPTLATSSPALRPSELGLPFHSAAIVDLALLPPRPGEQWRLASGDADGWVRVWADGKLLAASRAHPGGLAALQVAPDGVWYTAGFDGRVLEWPADATQPARAFTLSSPTSATGPSSSGSPITAMAVAGPHLVLSDGHHIQMWTREPQPQLVWSMVAHAFVTGLALSPSGGVVAAAELRQWALREGIATHPLASFDDGGMQVVEPAEQASLRAAAIHDFPGAAADYVEVWQPSQQRARQLVPSAPIDSDLGVVSRGGVIYREIYDRNNAGLVGRRLEDQAHYPLSLVKPWAFWTDASGNPTPASTAQSNLPTGDFRLGPNEEVLILDHFPGWGAEPPERGWRVGDNRELAIDPHHAAIGDGQGNLAVVAWARPAEAGWLAAGEERPELLAGASGSAQIVTATLEPRTHYRLWSLDSGSHRSIRVEAPWQVLPTQHQEGQQEPVVGPPAYPFMLELDAQAQLLATSSLSYGEDLQAVVRVIRVPDGGAQLLGLASMAADATGLETGLDIGVSPDGSHVLAWAPGGAAQSWLAPGSAAGWTAGPDALGGAPRFSANGLWSAHVSGFERHIVDLQARKPAVRIAAPQGNQAPDTGALAAIANDGTLALVQPFGGGTLERIDAAGALTTIELPGAATTLAWVPIPDGDPTLIVGFLDGSIARIGPHATEAVPIHAGQGGRVWELVVLGGPAEGAGVFVELDERGLTLHRLADDASIDLYVADNTALTRWVGSGTQALRTRDLVAVWRQGTAMPICRILDGTTAGVLAASTVERWPLDRAPEFFAQFFAGATCGAPSTPDTPDVPDTADEGEAPVAPAN</sequence>
<dbReference type="SUPFAM" id="SSF82171">
    <property type="entry name" value="DPP6 N-terminal domain-like"/>
    <property type="match status" value="1"/>
</dbReference>
<reference evidence="2 3" key="1">
    <citation type="submission" date="2018-03" db="EMBL/GenBank/DDBJ databases">
        <title>Draft Genome Sequences of the Obligatory Marine Myxobacteria Enhygromyxa salina SWB007.</title>
        <authorList>
            <person name="Poehlein A."/>
            <person name="Moghaddam J.A."/>
            <person name="Harms H."/>
            <person name="Alanjari M."/>
            <person name="Koenig G.M."/>
            <person name="Daniel R."/>
            <person name="Schaeberle T.F."/>
        </authorList>
    </citation>
    <scope>NUCLEOTIDE SEQUENCE [LARGE SCALE GENOMIC DNA]</scope>
    <source>
        <strain evidence="2 3">SWB007</strain>
    </source>
</reference>